<dbReference type="InterPro" id="IPR001926">
    <property type="entry name" value="TrpB-like_PALP"/>
</dbReference>
<dbReference type="PANTHER" id="PTHR48078">
    <property type="entry name" value="THREONINE DEHYDRATASE, MITOCHONDRIAL-RELATED"/>
    <property type="match status" value="1"/>
</dbReference>
<dbReference type="PANTHER" id="PTHR48078:SF6">
    <property type="entry name" value="L-THREONINE DEHYDRATASE CATABOLIC TDCB"/>
    <property type="match status" value="1"/>
</dbReference>
<dbReference type="GO" id="GO:0006565">
    <property type="term" value="P:L-serine catabolic process"/>
    <property type="evidence" value="ECO:0007669"/>
    <property type="project" value="TreeGrafter"/>
</dbReference>
<evidence type="ECO:0000259" key="4">
    <source>
        <dbReference type="Pfam" id="PF00291"/>
    </source>
</evidence>
<dbReference type="GO" id="GO:0006567">
    <property type="term" value="P:L-threonine catabolic process"/>
    <property type="evidence" value="ECO:0007669"/>
    <property type="project" value="TreeGrafter"/>
</dbReference>
<feature type="domain" description="Tryptophan synthase beta chain-like PALP" evidence="4">
    <location>
        <begin position="76"/>
        <end position="381"/>
    </location>
</feature>
<evidence type="ECO:0000313" key="6">
    <source>
        <dbReference type="Proteomes" id="UP000500870"/>
    </source>
</evidence>
<accession>A0A6H0ZTA9</accession>
<proteinExistence type="predicted"/>
<dbReference type="Pfam" id="PF00291">
    <property type="entry name" value="PALP"/>
    <property type="match status" value="1"/>
</dbReference>
<dbReference type="RefSeq" id="WP_177319350.1">
    <property type="nucleotide sequence ID" value="NZ_CP050899.1"/>
</dbReference>
<name>A0A6H0ZTA9_9HYPH</name>
<dbReference type="GO" id="GO:0004794">
    <property type="term" value="F:threonine deaminase activity"/>
    <property type="evidence" value="ECO:0007669"/>
    <property type="project" value="TreeGrafter"/>
</dbReference>
<evidence type="ECO:0000256" key="1">
    <source>
        <dbReference type="ARBA" id="ARBA00001933"/>
    </source>
</evidence>
<evidence type="ECO:0000313" key="5">
    <source>
        <dbReference type="EMBL" id="QIX24036.1"/>
    </source>
</evidence>
<gene>
    <name evidence="5" type="ORF">FOB41_23250</name>
</gene>
<evidence type="ECO:0000256" key="3">
    <source>
        <dbReference type="ARBA" id="ARBA00023239"/>
    </source>
</evidence>
<dbReference type="Gene3D" id="3.40.50.1100">
    <property type="match status" value="2"/>
</dbReference>
<dbReference type="GO" id="GO:0009097">
    <property type="term" value="P:isoleucine biosynthetic process"/>
    <property type="evidence" value="ECO:0007669"/>
    <property type="project" value="TreeGrafter"/>
</dbReference>
<protein>
    <submittedName>
        <fullName evidence="5">Pyridoxal-phosphate dependent enzyme</fullName>
    </submittedName>
</protein>
<dbReference type="SUPFAM" id="SSF53686">
    <property type="entry name" value="Tryptophan synthase beta subunit-like PLP-dependent enzymes"/>
    <property type="match status" value="1"/>
</dbReference>
<dbReference type="AlphaFoldDB" id="A0A6H0ZTA9"/>
<dbReference type="EMBL" id="CP050899">
    <property type="protein sequence ID" value="QIX24036.1"/>
    <property type="molecule type" value="Genomic_DNA"/>
</dbReference>
<dbReference type="GO" id="GO:0003941">
    <property type="term" value="F:L-serine ammonia-lyase activity"/>
    <property type="evidence" value="ECO:0007669"/>
    <property type="project" value="TreeGrafter"/>
</dbReference>
<dbReference type="InterPro" id="IPR036052">
    <property type="entry name" value="TrpB-like_PALP_sf"/>
</dbReference>
<dbReference type="Proteomes" id="UP000500870">
    <property type="component" value="Chromosome 3"/>
</dbReference>
<keyword evidence="2" id="KW-0663">Pyridoxal phosphate</keyword>
<keyword evidence="3" id="KW-0456">Lyase</keyword>
<comment type="cofactor">
    <cofactor evidence="1">
        <name>pyridoxal 5'-phosphate</name>
        <dbReference type="ChEBI" id="CHEBI:597326"/>
    </cofactor>
</comment>
<reference evidence="5 6" key="1">
    <citation type="submission" date="2020-04" db="EMBL/GenBank/DDBJ databases">
        <title>FDA dAtabase for Regulatory Grade micrObial Sequences (FDA-ARGOS): Supporting development and validation of Infectious Disease Dx tests.</title>
        <authorList>
            <person name="Sciortino C."/>
            <person name="Tallon L."/>
            <person name="Sadzewicz L."/>
            <person name="Vavikolanu K."/>
            <person name="Mehta A."/>
            <person name="Aluvathingal J."/>
            <person name="Nadendla S."/>
            <person name="Nandy P."/>
            <person name="Geyer C."/>
            <person name="Yan Y."/>
            <person name="Sichtig H."/>
        </authorList>
    </citation>
    <scope>NUCLEOTIDE SEQUENCE [LARGE SCALE GENOMIC DNA]</scope>
    <source>
        <strain evidence="5 6">FDAARGOS_633</strain>
    </source>
</reference>
<evidence type="ECO:0000256" key="2">
    <source>
        <dbReference type="ARBA" id="ARBA00022898"/>
    </source>
</evidence>
<organism evidence="5 6">
    <name type="scientific">Agrobacterium pusense</name>
    <dbReference type="NCBI Taxonomy" id="648995"/>
    <lineage>
        <taxon>Bacteria</taxon>
        <taxon>Pseudomonadati</taxon>
        <taxon>Pseudomonadota</taxon>
        <taxon>Alphaproteobacteria</taxon>
        <taxon>Hyphomicrobiales</taxon>
        <taxon>Rhizobiaceae</taxon>
        <taxon>Rhizobium/Agrobacterium group</taxon>
        <taxon>Agrobacterium</taxon>
    </lineage>
</organism>
<dbReference type="InterPro" id="IPR050147">
    <property type="entry name" value="Ser/Thr_Dehydratase"/>
</dbReference>
<sequence length="412" mass="44031">MRNVAGYRCYRCGNFLPVSHGIDSRGCPSCADVAPSNLHVAYRVEVTLDVTPAGPAFPPSLWRYASDLPFNALEAVSLGEGLTPFLPADRLGAKLGVTRLFIKNEGCNPTWSHKDRFSTVAVTAARQTGAAVVATSSTGNAGASLAAYAAKAGLSCVVATLASSAGPMLAQIRKYGARVVPFEKKSDRWTFLDEGVERFGWFATSPYRHPVVGSHPIGIEGYKTIAFEIVEQMHGSVPDWCVLPVCYGDALAGIWLGFRELLNRGKIRRLPRLLAAEVHGSLRRALEQQADRIPDMEATYDTLAVSVGATRSTFQALKALRDTRGAAVSVTNDGLIALQEQVAATEGLFLELSSTMPIAAIKTARQQGIIEEHETVVAVVTASGLKDVDRSASIGVQRPFCDVSTALAALEV</sequence>